<dbReference type="NCBIfam" id="TIGR00043">
    <property type="entry name" value="rRNA maturation RNase YbeY"/>
    <property type="match status" value="1"/>
</dbReference>
<evidence type="ECO:0000256" key="9">
    <source>
        <dbReference type="HAMAP-Rule" id="MF_00009"/>
    </source>
</evidence>
<gene>
    <name evidence="9" type="primary">ybeY</name>
    <name evidence="10" type="ORF">B0W44_05760</name>
</gene>
<dbReference type="EC" id="3.1.-.-" evidence="9"/>
<dbReference type="InterPro" id="IPR020549">
    <property type="entry name" value="YbeY_CS"/>
</dbReference>
<keyword evidence="7 9" id="KW-0378">Hydrolase</keyword>
<name>A0A1U9K5Q4_9BACL</name>
<feature type="binding site" evidence="9">
    <location>
        <position position="130"/>
    </location>
    <ligand>
        <name>Zn(2+)</name>
        <dbReference type="ChEBI" id="CHEBI:29105"/>
        <note>catalytic</note>
    </ligand>
</feature>
<dbReference type="OrthoDB" id="9807740at2"/>
<comment type="cofactor">
    <cofactor evidence="9">
        <name>Zn(2+)</name>
        <dbReference type="ChEBI" id="CHEBI:29105"/>
    </cofactor>
    <text evidence="9">Binds 1 zinc ion.</text>
</comment>
<keyword evidence="8 9" id="KW-0862">Zinc</keyword>
<dbReference type="GO" id="GO:0004222">
    <property type="term" value="F:metalloendopeptidase activity"/>
    <property type="evidence" value="ECO:0007669"/>
    <property type="project" value="InterPro"/>
</dbReference>
<dbReference type="KEGG" id="ntr:B0W44_05760"/>
<keyword evidence="11" id="KW-1185">Reference proteome</keyword>
<dbReference type="AlphaFoldDB" id="A0A1U9K5Q4"/>
<evidence type="ECO:0000256" key="8">
    <source>
        <dbReference type="ARBA" id="ARBA00022833"/>
    </source>
</evidence>
<dbReference type="Pfam" id="PF02130">
    <property type="entry name" value="YbeY"/>
    <property type="match status" value="1"/>
</dbReference>
<dbReference type="GO" id="GO:0008270">
    <property type="term" value="F:zinc ion binding"/>
    <property type="evidence" value="ECO:0007669"/>
    <property type="project" value="UniProtKB-UniRule"/>
</dbReference>
<evidence type="ECO:0000256" key="2">
    <source>
        <dbReference type="ARBA" id="ARBA00022517"/>
    </source>
</evidence>
<dbReference type="InterPro" id="IPR002036">
    <property type="entry name" value="YbeY"/>
</dbReference>
<protein>
    <recommendedName>
        <fullName evidence="9">Endoribonuclease YbeY</fullName>
        <ecNumber evidence="9">3.1.-.-</ecNumber>
    </recommendedName>
</protein>
<reference evidence="10 11" key="1">
    <citation type="journal article" date="2015" name="Int. J. Syst. Evol. Microbiol.">
        <title>Novibacillus thermophilus gen. nov., sp. nov., a Gram-staining-negative and moderately thermophilic member of the family Thermoactinomycetaceae.</title>
        <authorList>
            <person name="Yang G."/>
            <person name="Chen J."/>
            <person name="Zhou S."/>
        </authorList>
    </citation>
    <scope>NUCLEOTIDE SEQUENCE [LARGE SCALE GENOMIC DNA]</scope>
    <source>
        <strain evidence="10 11">SG-1</strain>
    </source>
</reference>
<evidence type="ECO:0000256" key="4">
    <source>
        <dbReference type="ARBA" id="ARBA00022722"/>
    </source>
</evidence>
<dbReference type="GO" id="GO:0006364">
    <property type="term" value="P:rRNA processing"/>
    <property type="evidence" value="ECO:0007669"/>
    <property type="project" value="UniProtKB-UniRule"/>
</dbReference>
<dbReference type="EMBL" id="CP019699">
    <property type="protein sequence ID" value="AQS55364.1"/>
    <property type="molecule type" value="Genomic_DNA"/>
</dbReference>
<dbReference type="GO" id="GO:0004521">
    <property type="term" value="F:RNA endonuclease activity"/>
    <property type="evidence" value="ECO:0007669"/>
    <property type="project" value="UniProtKB-UniRule"/>
</dbReference>
<evidence type="ECO:0000256" key="6">
    <source>
        <dbReference type="ARBA" id="ARBA00022759"/>
    </source>
</evidence>
<evidence type="ECO:0000256" key="7">
    <source>
        <dbReference type="ARBA" id="ARBA00022801"/>
    </source>
</evidence>
<keyword evidence="5 9" id="KW-0479">Metal-binding</keyword>
<dbReference type="InterPro" id="IPR023091">
    <property type="entry name" value="MetalPrtase_cat_dom_sf_prd"/>
</dbReference>
<dbReference type="STRING" id="1471761.B0W44_05760"/>
<proteinExistence type="inferred from homology"/>
<evidence type="ECO:0000313" key="11">
    <source>
        <dbReference type="Proteomes" id="UP000188603"/>
    </source>
</evidence>
<comment type="function">
    <text evidence="9">Single strand-specific metallo-endoribonuclease involved in late-stage 70S ribosome quality control and in maturation of the 3' terminus of the 16S rRNA.</text>
</comment>
<evidence type="ECO:0000256" key="1">
    <source>
        <dbReference type="ARBA" id="ARBA00010875"/>
    </source>
</evidence>
<dbReference type="Proteomes" id="UP000188603">
    <property type="component" value="Chromosome"/>
</dbReference>
<dbReference type="HAMAP" id="MF_00009">
    <property type="entry name" value="Endoribonucl_YbeY"/>
    <property type="match status" value="1"/>
</dbReference>
<dbReference type="PANTHER" id="PTHR46986">
    <property type="entry name" value="ENDORIBONUCLEASE YBEY, CHLOROPLASTIC"/>
    <property type="match status" value="1"/>
</dbReference>
<accession>A0A1U9K5Q4</accession>
<keyword evidence="9" id="KW-0963">Cytoplasm</keyword>
<comment type="similarity">
    <text evidence="1 9">Belongs to the endoribonuclease YbeY family.</text>
</comment>
<dbReference type="PROSITE" id="PS01306">
    <property type="entry name" value="UPF0054"/>
    <property type="match status" value="1"/>
</dbReference>
<sequence>MPIQIHLNNEQSVQAIGSFEAVVRQCIERAAEMEGAMQGEVSVTFVDDETIRQLNRQYRHVDQPTDVLSFPLEGGSPGPEEDSDIPLLFGDIVISVPRAVEQAEAYGHSLDRELGFLATHGFLHLLGYDHEDEQEETRMFQRQEEVLASLGLNR</sequence>
<evidence type="ECO:0000256" key="5">
    <source>
        <dbReference type="ARBA" id="ARBA00022723"/>
    </source>
</evidence>
<dbReference type="GO" id="GO:0005737">
    <property type="term" value="C:cytoplasm"/>
    <property type="evidence" value="ECO:0007669"/>
    <property type="project" value="UniProtKB-SubCell"/>
</dbReference>
<dbReference type="RefSeq" id="WP_077719183.1">
    <property type="nucleotide sequence ID" value="NZ_CP019699.1"/>
</dbReference>
<feature type="binding site" evidence="9">
    <location>
        <position position="124"/>
    </location>
    <ligand>
        <name>Zn(2+)</name>
        <dbReference type="ChEBI" id="CHEBI:29105"/>
        <note>catalytic</note>
    </ligand>
</feature>
<organism evidence="10 11">
    <name type="scientific">Novibacillus thermophilus</name>
    <dbReference type="NCBI Taxonomy" id="1471761"/>
    <lineage>
        <taxon>Bacteria</taxon>
        <taxon>Bacillati</taxon>
        <taxon>Bacillota</taxon>
        <taxon>Bacilli</taxon>
        <taxon>Bacillales</taxon>
        <taxon>Thermoactinomycetaceae</taxon>
        <taxon>Novibacillus</taxon>
    </lineage>
</organism>
<feature type="binding site" evidence="9">
    <location>
        <position position="120"/>
    </location>
    <ligand>
        <name>Zn(2+)</name>
        <dbReference type="ChEBI" id="CHEBI:29105"/>
        <note>catalytic</note>
    </ligand>
</feature>
<keyword evidence="3 9" id="KW-0698">rRNA processing</keyword>
<evidence type="ECO:0000313" key="10">
    <source>
        <dbReference type="EMBL" id="AQS55364.1"/>
    </source>
</evidence>
<comment type="subcellular location">
    <subcellularLocation>
        <location evidence="9">Cytoplasm</location>
    </subcellularLocation>
</comment>
<dbReference type="SUPFAM" id="SSF55486">
    <property type="entry name" value="Metalloproteases ('zincins'), catalytic domain"/>
    <property type="match status" value="1"/>
</dbReference>
<dbReference type="Gene3D" id="3.40.390.30">
    <property type="entry name" value="Metalloproteases ('zincins'), catalytic domain"/>
    <property type="match status" value="1"/>
</dbReference>
<keyword evidence="6 9" id="KW-0255">Endonuclease</keyword>
<dbReference type="PANTHER" id="PTHR46986:SF1">
    <property type="entry name" value="ENDORIBONUCLEASE YBEY, CHLOROPLASTIC"/>
    <property type="match status" value="1"/>
</dbReference>
<keyword evidence="2 9" id="KW-0690">Ribosome biogenesis</keyword>
<keyword evidence="4 9" id="KW-0540">Nuclease</keyword>
<evidence type="ECO:0000256" key="3">
    <source>
        <dbReference type="ARBA" id="ARBA00022552"/>
    </source>
</evidence>